<keyword evidence="2" id="KW-1185">Reference proteome</keyword>
<feature type="non-terminal residue" evidence="1">
    <location>
        <position position="1"/>
    </location>
</feature>
<sequence>IYLRIDIHLLDDDDILVARELLHRDVLANVLLLDDLLLEPRRGALGEAVVALLLAALVGLDVVAHQLRRLVLLDHAHVDVAAGPQVVEDTRLDGLRRERDRLLPVQVRLPVRLED</sequence>
<gene>
    <name evidence="1" type="ORF">T310_9222</name>
</gene>
<proteinExistence type="predicted"/>
<dbReference type="Proteomes" id="UP000053958">
    <property type="component" value="Unassembled WGS sequence"/>
</dbReference>
<name>A0A0F4YGU7_RASE3</name>
<reference evidence="1 2" key="1">
    <citation type="submission" date="2015-04" db="EMBL/GenBank/DDBJ databases">
        <authorList>
            <person name="Heijne W.H."/>
            <person name="Fedorova N.D."/>
            <person name="Nierman W.C."/>
            <person name="Vollebregt A.W."/>
            <person name="Zhao Z."/>
            <person name="Wu L."/>
            <person name="Kumar M."/>
            <person name="Stam H."/>
            <person name="van den Berg M.A."/>
            <person name="Pel H.J."/>
        </authorList>
    </citation>
    <scope>NUCLEOTIDE SEQUENCE [LARGE SCALE GENOMIC DNA]</scope>
    <source>
        <strain evidence="1 2">CBS 393.64</strain>
    </source>
</reference>
<dbReference type="RefSeq" id="XP_013323758.1">
    <property type="nucleotide sequence ID" value="XM_013468304.1"/>
</dbReference>
<dbReference type="EMBL" id="LASV01000708">
    <property type="protein sequence ID" value="KKA17146.1"/>
    <property type="molecule type" value="Genomic_DNA"/>
</dbReference>
<organism evidence="1 2">
    <name type="scientific">Rasamsonia emersonii (strain ATCC 16479 / CBS 393.64 / IMI 116815)</name>
    <dbReference type="NCBI Taxonomy" id="1408163"/>
    <lineage>
        <taxon>Eukaryota</taxon>
        <taxon>Fungi</taxon>
        <taxon>Dikarya</taxon>
        <taxon>Ascomycota</taxon>
        <taxon>Pezizomycotina</taxon>
        <taxon>Eurotiomycetes</taxon>
        <taxon>Eurotiomycetidae</taxon>
        <taxon>Eurotiales</taxon>
        <taxon>Trichocomaceae</taxon>
        <taxon>Rasamsonia</taxon>
    </lineage>
</organism>
<dbReference type="AlphaFoldDB" id="A0A0F4YGU7"/>
<evidence type="ECO:0000313" key="1">
    <source>
        <dbReference type="EMBL" id="KKA17146.1"/>
    </source>
</evidence>
<evidence type="ECO:0000313" key="2">
    <source>
        <dbReference type="Proteomes" id="UP000053958"/>
    </source>
</evidence>
<dbReference type="GeneID" id="25321173"/>
<protein>
    <submittedName>
        <fullName evidence="1">Uncharacterized protein</fullName>
    </submittedName>
</protein>
<comment type="caution">
    <text evidence="1">The sequence shown here is derived from an EMBL/GenBank/DDBJ whole genome shotgun (WGS) entry which is preliminary data.</text>
</comment>
<accession>A0A0F4YGU7</accession>